<name>A0A3N6UX43_9GAMM</name>
<keyword evidence="2" id="KW-1185">Reference proteome</keyword>
<gene>
    <name evidence="1" type="ORF">EB241_15785</name>
</gene>
<proteinExistence type="predicted"/>
<evidence type="ECO:0000313" key="1">
    <source>
        <dbReference type="EMBL" id="RQM37415.1"/>
    </source>
</evidence>
<dbReference type="AlphaFoldDB" id="A0A3N6UX43"/>
<organism evidence="1 2">
    <name type="scientific">Erwinia psidii</name>
    <dbReference type="NCBI Taxonomy" id="69224"/>
    <lineage>
        <taxon>Bacteria</taxon>
        <taxon>Pseudomonadati</taxon>
        <taxon>Pseudomonadota</taxon>
        <taxon>Gammaproteobacteria</taxon>
        <taxon>Enterobacterales</taxon>
        <taxon>Erwiniaceae</taxon>
        <taxon>Erwinia</taxon>
    </lineage>
</organism>
<sequence>MSLSVFYMALDQRYFDEKTGFFLGGRWFNIYDTSREKMKIIFNITLLFCLTRCGRDGFVTGLLTTSHKKGIMSA</sequence>
<dbReference type="EMBL" id="RHHM01000012">
    <property type="protein sequence ID" value="RQM37415.1"/>
    <property type="molecule type" value="Genomic_DNA"/>
</dbReference>
<protein>
    <submittedName>
        <fullName evidence="1">Uncharacterized protein</fullName>
    </submittedName>
</protein>
<comment type="caution">
    <text evidence="1">The sequence shown here is derived from an EMBL/GenBank/DDBJ whole genome shotgun (WGS) entry which is preliminary data.</text>
</comment>
<reference evidence="1 2" key="1">
    <citation type="submission" date="2018-10" db="EMBL/GenBank/DDBJ databases">
        <title>Draft genome sequence for the type isolate of Erwinia psidii, agent causal of bacterial blight in guava (Psidium guajava) and wilt and die-back of Eucalyptus spp.</title>
        <authorList>
            <person name="Hermenegildo P.S."/>
            <person name="Santos S.A."/>
            <person name="Guimaraes L.M.S."/>
            <person name="Vidigal P.M.P."/>
            <person name="Pereira I.C."/>
            <person name="Badel J.L."/>
            <person name="Alfenas-Zerbini P."/>
            <person name="Ferreira M.A.S.V."/>
            <person name="Alfenas A.C."/>
        </authorList>
    </citation>
    <scope>NUCLEOTIDE SEQUENCE [LARGE SCALE GENOMIC DNA]</scope>
    <source>
        <strain evidence="1 2">IBSBF 435</strain>
    </source>
</reference>
<dbReference type="Proteomes" id="UP000279457">
    <property type="component" value="Unassembled WGS sequence"/>
</dbReference>
<evidence type="ECO:0000313" key="2">
    <source>
        <dbReference type="Proteomes" id="UP000279457"/>
    </source>
</evidence>
<accession>A0A3N6UX43</accession>